<gene>
    <name evidence="1" type="ORF">CSUI_003125</name>
</gene>
<proteinExistence type="predicted"/>
<dbReference type="GeneID" id="94426534"/>
<name>A0A2C6KRH1_9APIC</name>
<sequence>GGGDCLDDSRLSNHILLLHLAFVHQCVHLVKFFFRSHLCWPTVSPRLQAPGQLPPLSQDVRAVCSRLGEVLFRCKRHRGKRDFSKIVCYKLWYCRCSIRGCTHCEKVCVDIGGRLSSEGASTRFLTPVVSMREFLWVFLFLPQWQIHKYPSSPLFGFSSQLRFLNRLQKTRVYGLLDNLVDFPSPTHQGNDRLSSKLSSPPLFRRAHISPICRPRTICLQGLHREGKSSFSYTPIVVHSAGST</sequence>
<evidence type="ECO:0000313" key="1">
    <source>
        <dbReference type="EMBL" id="PHJ23020.1"/>
    </source>
</evidence>
<dbReference type="VEuPathDB" id="ToxoDB:CSUI_003125"/>
<dbReference type="Proteomes" id="UP000221165">
    <property type="component" value="Unassembled WGS sequence"/>
</dbReference>
<feature type="non-terminal residue" evidence="1">
    <location>
        <position position="1"/>
    </location>
</feature>
<keyword evidence="2" id="KW-1185">Reference proteome</keyword>
<protein>
    <submittedName>
        <fullName evidence="1">Uncharacterized protein</fullName>
    </submittedName>
</protein>
<evidence type="ECO:0000313" key="2">
    <source>
        <dbReference type="Proteomes" id="UP000221165"/>
    </source>
</evidence>
<organism evidence="1 2">
    <name type="scientific">Cystoisospora suis</name>
    <dbReference type="NCBI Taxonomy" id="483139"/>
    <lineage>
        <taxon>Eukaryota</taxon>
        <taxon>Sar</taxon>
        <taxon>Alveolata</taxon>
        <taxon>Apicomplexa</taxon>
        <taxon>Conoidasida</taxon>
        <taxon>Coccidia</taxon>
        <taxon>Eucoccidiorida</taxon>
        <taxon>Eimeriorina</taxon>
        <taxon>Sarcocystidae</taxon>
        <taxon>Cystoisospora</taxon>
    </lineage>
</organism>
<dbReference type="EMBL" id="MIGC01001350">
    <property type="protein sequence ID" value="PHJ23020.1"/>
    <property type="molecule type" value="Genomic_DNA"/>
</dbReference>
<dbReference type="RefSeq" id="XP_067924697.1">
    <property type="nucleotide sequence ID" value="XM_068063323.1"/>
</dbReference>
<dbReference type="AlphaFoldDB" id="A0A2C6KRH1"/>
<reference evidence="1 2" key="1">
    <citation type="journal article" date="2017" name="Int. J. Parasitol.">
        <title>The genome of the protozoan parasite Cystoisospora suis and a reverse vaccinology approach to identify vaccine candidates.</title>
        <authorList>
            <person name="Palmieri N."/>
            <person name="Shrestha A."/>
            <person name="Ruttkowski B."/>
            <person name="Beck T."/>
            <person name="Vogl C."/>
            <person name="Tomley F."/>
            <person name="Blake D.P."/>
            <person name="Joachim A."/>
        </authorList>
    </citation>
    <scope>NUCLEOTIDE SEQUENCE [LARGE SCALE GENOMIC DNA]</scope>
    <source>
        <strain evidence="1 2">Wien I</strain>
    </source>
</reference>
<comment type="caution">
    <text evidence="1">The sequence shown here is derived from an EMBL/GenBank/DDBJ whole genome shotgun (WGS) entry which is preliminary data.</text>
</comment>
<accession>A0A2C6KRH1</accession>